<dbReference type="Gene3D" id="6.20.330.10">
    <property type="match status" value="1"/>
</dbReference>
<dbReference type="PANTHER" id="PTHR33209">
    <property type="entry name" value="PROTEASE 4"/>
    <property type="match status" value="1"/>
</dbReference>
<feature type="compositionally biased region" description="Low complexity" evidence="5">
    <location>
        <begin position="402"/>
        <end position="415"/>
    </location>
</feature>
<organism evidence="7 8">
    <name type="scientific">Proteus phage Saba</name>
    <dbReference type="NCBI Taxonomy" id="2596672"/>
    <lineage>
        <taxon>Viruses</taxon>
        <taxon>Duplodnaviria</taxon>
        <taxon>Heunggongvirae</taxon>
        <taxon>Uroviricota</taxon>
        <taxon>Caudoviricetes</taxon>
        <taxon>Casjensviridae</taxon>
        <taxon>Cenphatecvirus</taxon>
        <taxon>Cenphatecvirus saba</taxon>
    </lineage>
</organism>
<dbReference type="SUPFAM" id="SSF52096">
    <property type="entry name" value="ClpP/crotonase"/>
    <property type="match status" value="1"/>
</dbReference>
<feature type="domain" description="Peptidase S49" evidence="6">
    <location>
        <begin position="149"/>
        <end position="287"/>
    </location>
</feature>
<evidence type="ECO:0000313" key="7">
    <source>
        <dbReference type="EMBL" id="QEG09437.1"/>
    </source>
</evidence>
<evidence type="ECO:0000256" key="5">
    <source>
        <dbReference type="SAM" id="MobiDB-lite"/>
    </source>
</evidence>
<feature type="region of interest" description="Disordered" evidence="5">
    <location>
        <begin position="370"/>
        <end position="415"/>
    </location>
</feature>
<evidence type="ECO:0000256" key="3">
    <source>
        <dbReference type="ARBA" id="ARBA00022801"/>
    </source>
</evidence>
<keyword evidence="2 7" id="KW-0645">Protease</keyword>
<accession>A0A5B9N5G4</accession>
<feature type="compositionally biased region" description="Low complexity" evidence="5">
    <location>
        <begin position="372"/>
        <end position="388"/>
    </location>
</feature>
<dbReference type="InterPro" id="IPR033855">
    <property type="entry name" value="Protein_C"/>
</dbReference>
<dbReference type="Pfam" id="PF01343">
    <property type="entry name" value="Peptidase_S49"/>
    <property type="match status" value="1"/>
</dbReference>
<evidence type="ECO:0000256" key="1">
    <source>
        <dbReference type="ARBA" id="ARBA00008683"/>
    </source>
</evidence>
<proteinExistence type="inferred from homology"/>
<feature type="compositionally biased region" description="Polar residues" evidence="5">
    <location>
        <begin position="389"/>
        <end position="398"/>
    </location>
</feature>
<dbReference type="CDD" id="cd07022">
    <property type="entry name" value="S49_Sppa_36K_type"/>
    <property type="match status" value="1"/>
</dbReference>
<evidence type="ECO:0000313" key="8">
    <source>
        <dbReference type="Proteomes" id="UP000322840"/>
    </source>
</evidence>
<dbReference type="Gene3D" id="3.90.226.10">
    <property type="entry name" value="2-enoyl-CoA Hydratase, Chain A, domain 1"/>
    <property type="match status" value="1"/>
</dbReference>
<name>A0A5B9N5G4_9CAUD</name>
<sequence>MTPEACKMAVAQAVEGMNLRPAYLAERVASSLATNLQSLSKIDTELSESTQTSMLNSLCMTYGVTHSSRAEKMFAFADGTAFIPVHGSLLNRFGGAYGFATGYAYIRRAHAMALNDPDVERIVFDVNSGGGEAAGCMELSEEIFLARGEKPTLAVVNSSCYSAAYAIASAADRICITPSGGAGSIGALIIHTDMSKLLSDFGITVTVVRAGEHKAEGNPFEELSASAKADLQKEVDMCRDTFVKTVARNRGVAEKIVYDTEAKCYSAEDAVALGLADEVISPQKALETFIYGKHEEVDSMPKPENQATNSAPVVDAKAEQEKGALEMKERIKGIMSCEEAKGRAEMAEHIAFNTSMSVDDAKALLNVSPRQAEAPTTTAPAKPENNANFTAAMNNGEQPNIAAEPVTTTTTAAEDQNADNALLSDLKAIGYL</sequence>
<evidence type="ECO:0000256" key="4">
    <source>
        <dbReference type="ARBA" id="ARBA00022825"/>
    </source>
</evidence>
<dbReference type="GO" id="GO:0006508">
    <property type="term" value="P:proteolysis"/>
    <property type="evidence" value="ECO:0007669"/>
    <property type="project" value="UniProtKB-KW"/>
</dbReference>
<dbReference type="GO" id="GO:0008236">
    <property type="term" value="F:serine-type peptidase activity"/>
    <property type="evidence" value="ECO:0007669"/>
    <property type="project" value="UniProtKB-KW"/>
</dbReference>
<gene>
    <name evidence="7" type="ORF">CPT_Saba_064</name>
</gene>
<evidence type="ECO:0000259" key="6">
    <source>
        <dbReference type="Pfam" id="PF01343"/>
    </source>
</evidence>
<keyword evidence="8" id="KW-1185">Reference proteome</keyword>
<reference evidence="8" key="1">
    <citation type="submission" date="2019-06" db="EMBL/GenBank/DDBJ databases">
        <title>The Complete Genome of Proteus mirabilis Siphophage Saba.</title>
        <authorList>
            <person name="Nyugen J."/>
            <person name="Harb L."/>
            <person name="Moreland R."/>
            <person name="Liu M."/>
            <person name="Ramsey J."/>
        </authorList>
    </citation>
    <scope>NUCLEOTIDE SEQUENCE [LARGE SCALE GENOMIC DNA]</scope>
</reference>
<keyword evidence="3" id="KW-0378">Hydrolase</keyword>
<evidence type="ECO:0000256" key="2">
    <source>
        <dbReference type="ARBA" id="ARBA00022670"/>
    </source>
</evidence>
<protein>
    <submittedName>
        <fullName evidence="7">Capsid maturation protease</fullName>
    </submittedName>
</protein>
<dbReference type="InterPro" id="IPR002142">
    <property type="entry name" value="Peptidase_S49"/>
</dbReference>
<keyword evidence="4" id="KW-0720">Serine protease</keyword>
<dbReference type="PANTHER" id="PTHR33209:SF1">
    <property type="entry name" value="PEPTIDASE S49 DOMAIN-CONTAINING PROTEIN"/>
    <property type="match status" value="1"/>
</dbReference>
<dbReference type="InterPro" id="IPR029045">
    <property type="entry name" value="ClpP/crotonase-like_dom_sf"/>
</dbReference>
<dbReference type="Proteomes" id="UP000322840">
    <property type="component" value="Segment"/>
</dbReference>
<dbReference type="EMBL" id="MN062188">
    <property type="protein sequence ID" value="QEG09437.1"/>
    <property type="molecule type" value="Genomic_DNA"/>
</dbReference>
<comment type="similarity">
    <text evidence="1">Belongs to the peptidase S49 family.</text>
</comment>